<feature type="compositionally biased region" description="Acidic residues" evidence="1">
    <location>
        <begin position="87"/>
        <end position="107"/>
    </location>
</feature>
<dbReference type="KEGG" id="pno:SNOG_14407"/>
<evidence type="ECO:0000313" key="2">
    <source>
        <dbReference type="EMBL" id="EAT78278.2"/>
    </source>
</evidence>
<dbReference type="RefSeq" id="XP_001804596.1">
    <property type="nucleotide sequence ID" value="XM_001804544.1"/>
</dbReference>
<dbReference type="GeneID" id="5981520"/>
<dbReference type="EMBL" id="CH445355">
    <property type="protein sequence ID" value="EAT78278.2"/>
    <property type="molecule type" value="Genomic_DNA"/>
</dbReference>
<name>Q0U1M7_PHANO</name>
<feature type="compositionally biased region" description="Acidic residues" evidence="1">
    <location>
        <begin position="116"/>
        <end position="134"/>
    </location>
</feature>
<evidence type="ECO:0000313" key="3">
    <source>
        <dbReference type="Proteomes" id="UP000001055"/>
    </source>
</evidence>
<feature type="region of interest" description="Disordered" evidence="1">
    <location>
        <begin position="1"/>
        <end position="66"/>
    </location>
</feature>
<dbReference type="VEuPathDB" id="FungiDB:JI435_144070"/>
<organism evidence="2 3">
    <name type="scientific">Phaeosphaeria nodorum (strain SN15 / ATCC MYA-4574 / FGSC 10173)</name>
    <name type="common">Glume blotch fungus</name>
    <name type="synonym">Parastagonospora nodorum</name>
    <dbReference type="NCBI Taxonomy" id="321614"/>
    <lineage>
        <taxon>Eukaryota</taxon>
        <taxon>Fungi</taxon>
        <taxon>Dikarya</taxon>
        <taxon>Ascomycota</taxon>
        <taxon>Pezizomycotina</taxon>
        <taxon>Dothideomycetes</taxon>
        <taxon>Pleosporomycetidae</taxon>
        <taxon>Pleosporales</taxon>
        <taxon>Pleosporineae</taxon>
        <taxon>Phaeosphaeriaceae</taxon>
        <taxon>Parastagonospora</taxon>
    </lineage>
</organism>
<dbReference type="AlphaFoldDB" id="Q0U1M7"/>
<protein>
    <submittedName>
        <fullName evidence="2">Uncharacterized protein</fullName>
    </submittedName>
</protein>
<gene>
    <name evidence="2" type="ORF">SNOG_14407</name>
</gene>
<reference evidence="3" key="1">
    <citation type="journal article" date="2007" name="Plant Cell">
        <title>Dothideomycete-plant interactions illuminated by genome sequencing and EST analysis of the wheat pathogen Stagonospora nodorum.</title>
        <authorList>
            <person name="Hane J.K."/>
            <person name="Lowe R.G."/>
            <person name="Solomon P.S."/>
            <person name="Tan K.C."/>
            <person name="Schoch C.L."/>
            <person name="Spatafora J.W."/>
            <person name="Crous P.W."/>
            <person name="Kodira C."/>
            <person name="Birren B.W."/>
            <person name="Galagan J.E."/>
            <person name="Torriani S.F."/>
            <person name="McDonald B.A."/>
            <person name="Oliver R.P."/>
        </authorList>
    </citation>
    <scope>NUCLEOTIDE SEQUENCE [LARGE SCALE GENOMIC DNA]</scope>
    <source>
        <strain evidence="3">SN15 / ATCC MYA-4574 / FGSC 10173</strain>
    </source>
</reference>
<feature type="region of interest" description="Disordered" evidence="1">
    <location>
        <begin position="582"/>
        <end position="601"/>
    </location>
</feature>
<proteinExistence type="predicted"/>
<dbReference type="Proteomes" id="UP000001055">
    <property type="component" value="Unassembled WGS sequence"/>
</dbReference>
<feature type="compositionally biased region" description="Basic and acidic residues" evidence="1">
    <location>
        <begin position="7"/>
        <end position="22"/>
    </location>
</feature>
<feature type="compositionally biased region" description="Basic and acidic residues" evidence="1">
    <location>
        <begin position="42"/>
        <end position="53"/>
    </location>
</feature>
<sequence length="601" mass="67033">MFSSESRSSRSKEQRRKSDQKPWKGANEIPFASSSPPPAGFRKADPLVVKDGEHEEDTLPAPHGQPFLLNLKSFAARNPVFAPGAQPEDEASETDDESDSEFSDQEEVTPVHDTTVEDFAEGEESVEEETDTESPTEGTDLYLTTREWNIRVLTSEFRTKQLEAHHPAQVLINRPPELEFSRLADAKKFLNQVNSLPTDQHPTDIKEAENSVSRAERDLELASARLDTREVQLKLERSSRDVEEMKEYEDHLRAAGTKRQADDLENSIANHGNFRSHDKVSVDSSMTVSQAERENFKAARKLETAILERRFIEAQLAVAKSQRNQQGSGGTKEVFAVEKRLTQAELHIHLLCMGRDKAHRIWQLTQLVERDVANPDIIVHSAFVDHDMVEESVEAASDSSADEPEYAVGQYANQANTHFQAMTDLHGGRPHLHHQHTGFHPFNRPYVDLQEMADQNASRPAAPAPHATQPAPVATLPLPLHGLYDPFTIPLPRPNLNLNPDEDSDDEEVDLGPPVPYNPAMARRIHAHSVWGLSIHALRDARAGRNNGDIEVLQRTMDEARNAYLALGGVVLDPVNGNPYIEPGQNEGNVGEHVAKKQKTG</sequence>
<feature type="region of interest" description="Disordered" evidence="1">
    <location>
        <begin position="79"/>
        <end position="140"/>
    </location>
</feature>
<evidence type="ECO:0000256" key="1">
    <source>
        <dbReference type="SAM" id="MobiDB-lite"/>
    </source>
</evidence>
<accession>Q0U1M7</accession>
<dbReference type="InParanoid" id="Q0U1M7"/>